<evidence type="ECO:0000313" key="5">
    <source>
        <dbReference type="Proteomes" id="UP001162480"/>
    </source>
</evidence>
<accession>A0AA36AKR4</accession>
<dbReference type="Proteomes" id="UP001162480">
    <property type="component" value="Chromosome 2"/>
</dbReference>
<dbReference type="AlphaFoldDB" id="A0AA36AKR4"/>
<name>A0AA36AKR4_OCTVU</name>
<evidence type="ECO:0000256" key="1">
    <source>
        <dbReference type="PROSITE-ProRule" id="PRU00723"/>
    </source>
</evidence>
<evidence type="ECO:0000256" key="2">
    <source>
        <dbReference type="SAM" id="MobiDB-lite"/>
    </source>
</evidence>
<feature type="domain" description="C3H1-type" evidence="3">
    <location>
        <begin position="55"/>
        <end position="85"/>
    </location>
</feature>
<evidence type="ECO:0000259" key="3">
    <source>
        <dbReference type="PROSITE" id="PS50103"/>
    </source>
</evidence>
<keyword evidence="5" id="KW-1185">Reference proteome</keyword>
<organism evidence="4 5">
    <name type="scientific">Octopus vulgaris</name>
    <name type="common">Common octopus</name>
    <dbReference type="NCBI Taxonomy" id="6645"/>
    <lineage>
        <taxon>Eukaryota</taxon>
        <taxon>Metazoa</taxon>
        <taxon>Spiralia</taxon>
        <taxon>Lophotrochozoa</taxon>
        <taxon>Mollusca</taxon>
        <taxon>Cephalopoda</taxon>
        <taxon>Coleoidea</taxon>
        <taxon>Octopodiformes</taxon>
        <taxon>Octopoda</taxon>
        <taxon>Incirrata</taxon>
        <taxon>Octopodidae</taxon>
        <taxon>Octopus</taxon>
    </lineage>
</organism>
<gene>
    <name evidence="4" type="ORF">OCTVUL_1B025816</name>
</gene>
<feature type="region of interest" description="Disordered" evidence="2">
    <location>
        <begin position="1"/>
        <end position="57"/>
    </location>
</feature>
<dbReference type="EMBL" id="OX597815">
    <property type="protein sequence ID" value="CAI9717961.1"/>
    <property type="molecule type" value="Genomic_DNA"/>
</dbReference>
<keyword evidence="1" id="KW-0862">Zinc</keyword>
<dbReference type="GO" id="GO:0008270">
    <property type="term" value="F:zinc ion binding"/>
    <property type="evidence" value="ECO:0007669"/>
    <property type="project" value="UniProtKB-KW"/>
</dbReference>
<feature type="zinc finger region" description="C3H1-type" evidence="1">
    <location>
        <begin position="55"/>
        <end position="85"/>
    </location>
</feature>
<evidence type="ECO:0000313" key="4">
    <source>
        <dbReference type="EMBL" id="CAI9717961.1"/>
    </source>
</evidence>
<keyword evidence="1" id="KW-0863">Zinc-finger</keyword>
<protein>
    <recommendedName>
        <fullName evidence="3">C3H1-type domain-containing protein</fullName>
    </recommendedName>
</protein>
<feature type="compositionally biased region" description="Polar residues" evidence="2">
    <location>
        <begin position="1"/>
        <end position="11"/>
    </location>
</feature>
<keyword evidence="1" id="KW-0479">Metal-binding</keyword>
<sequence length="271" mass="30594">MANKSCHTQAIQVPLVNDKNEDNDMQTPTKQETGDPAEKDQTSHKKKQIQSKRSNEERPVCIHYRRNKCKHGLSGTGCMYSHPKPCRPYINFGTDRKKGCQNGRECELLHPKMCRNSLRKKECFGENCKFMHRKGTIRIKTTEPTPPGPSSAGYENHFPKMRNQGHGSTVNENHATQLHTSAVTNPNSQKFDTVMNESSFLGIIYQLQQQLYSIQTTQQNQATLIQRLTPGLTGHIQQIQTAQQTEYPVSTVPATTTVLPTIGQMYPVQQA</sequence>
<dbReference type="InterPro" id="IPR000571">
    <property type="entry name" value="Znf_CCCH"/>
</dbReference>
<proteinExistence type="predicted"/>
<feature type="compositionally biased region" description="Basic and acidic residues" evidence="2">
    <location>
        <begin position="32"/>
        <end position="43"/>
    </location>
</feature>
<reference evidence="4" key="1">
    <citation type="submission" date="2023-08" db="EMBL/GenBank/DDBJ databases">
        <authorList>
            <person name="Alioto T."/>
            <person name="Alioto T."/>
            <person name="Gomez Garrido J."/>
        </authorList>
    </citation>
    <scope>NUCLEOTIDE SEQUENCE</scope>
</reference>
<dbReference type="PROSITE" id="PS50103">
    <property type="entry name" value="ZF_C3H1"/>
    <property type="match status" value="1"/>
</dbReference>